<feature type="transmembrane region" description="Helical" evidence="1">
    <location>
        <begin position="350"/>
        <end position="369"/>
    </location>
</feature>
<feature type="transmembrane region" description="Helical" evidence="1">
    <location>
        <begin position="121"/>
        <end position="142"/>
    </location>
</feature>
<feature type="transmembrane region" description="Helical" evidence="1">
    <location>
        <begin position="269"/>
        <end position="290"/>
    </location>
</feature>
<evidence type="ECO:0000313" key="3">
    <source>
        <dbReference type="Proteomes" id="UP001217500"/>
    </source>
</evidence>
<organism evidence="2 3">
    <name type="scientific">Gimibacter soli</name>
    <dbReference type="NCBI Taxonomy" id="3024400"/>
    <lineage>
        <taxon>Bacteria</taxon>
        <taxon>Pseudomonadati</taxon>
        <taxon>Pseudomonadota</taxon>
        <taxon>Alphaproteobacteria</taxon>
        <taxon>Kordiimonadales</taxon>
        <taxon>Temperatibacteraceae</taxon>
        <taxon>Gimibacter</taxon>
    </lineage>
</organism>
<keyword evidence="1" id="KW-0812">Transmembrane</keyword>
<feature type="transmembrane region" description="Helical" evidence="1">
    <location>
        <begin position="302"/>
        <end position="321"/>
    </location>
</feature>
<keyword evidence="1" id="KW-0472">Membrane</keyword>
<accession>A0AAE9XQE8</accession>
<feature type="transmembrane region" description="Helical" evidence="1">
    <location>
        <begin position="78"/>
        <end position="100"/>
    </location>
</feature>
<reference evidence="2" key="1">
    <citation type="submission" date="2023-01" db="EMBL/GenBank/DDBJ databases">
        <title>The genome sequence of Kordiimonadaceae bacterium 6D33.</title>
        <authorList>
            <person name="Liu Y."/>
        </authorList>
    </citation>
    <scope>NUCLEOTIDE SEQUENCE</scope>
    <source>
        <strain evidence="2">6D33</strain>
    </source>
</reference>
<dbReference type="Proteomes" id="UP001217500">
    <property type="component" value="Chromosome"/>
</dbReference>
<feature type="transmembrane region" description="Helical" evidence="1">
    <location>
        <begin position="162"/>
        <end position="188"/>
    </location>
</feature>
<feature type="transmembrane region" description="Helical" evidence="1">
    <location>
        <begin position="6"/>
        <end position="30"/>
    </location>
</feature>
<proteinExistence type="predicted"/>
<gene>
    <name evidence="2" type="ORF">PH603_11685</name>
</gene>
<evidence type="ECO:0000256" key="1">
    <source>
        <dbReference type="SAM" id="Phobius"/>
    </source>
</evidence>
<dbReference type="EMBL" id="CP116805">
    <property type="protein sequence ID" value="WCL53196.1"/>
    <property type="molecule type" value="Genomic_DNA"/>
</dbReference>
<keyword evidence="3" id="KW-1185">Reference proteome</keyword>
<name>A0AAE9XQE8_9PROT</name>
<dbReference type="KEGG" id="gso:PH603_11685"/>
<protein>
    <submittedName>
        <fullName evidence="2">Uncharacterized protein</fullName>
    </submittedName>
</protein>
<sequence>MTSRWWAILFFAVALAPFLLVQLYPFVDLYNHAARLFVLTHFDEVPQFREWYAPAWALMPNLGFDLAAWPVFNWLPPLIAAKVCILALVSLMYWGGLAAMQLMRADMRLAAPVAALFSHNYVLGWGFINFLLGFALSLFLLRLTLDDNWRLVRRHYLIQLPLAFMVFLCHGLAFVFYGLMAGVLIFAGWWRREPRDIRTLFTDALWLAGHALVPVAAFFMTRTAEASGGYAVGVDRVLATYPDAGSLMARTVWEIKERLVVTLTTVESGFFLADIALNSLLFAVLIYAFARHRRVAGIWPPLMPVAAALLLLVTIPPNFFGASYLEIRVPLLLLIALAAGLTAEVRTRTLVAALSLGAVVQSAMLGAYLQKSESAYSAYLAEASALIEPEALVKPITIAPVNGRRDSLPRCQPLDSLLMLVHHVGAQLFTIPGQQPLRAIGAMAAADDAMPSFPRYRHGFNQPLTNEKLQALAASGFDYAILCGSARGGAEIPANFHPVLNGSFYDIYRIEPKSAP</sequence>
<dbReference type="AlphaFoldDB" id="A0AAE9XQE8"/>
<evidence type="ECO:0000313" key="2">
    <source>
        <dbReference type="EMBL" id="WCL53196.1"/>
    </source>
</evidence>
<keyword evidence="1" id="KW-1133">Transmembrane helix</keyword>
<dbReference type="RefSeq" id="WP_289502708.1">
    <property type="nucleotide sequence ID" value="NZ_CP116805.1"/>
</dbReference>
<feature type="transmembrane region" description="Helical" evidence="1">
    <location>
        <begin position="327"/>
        <end position="343"/>
    </location>
</feature>
<feature type="transmembrane region" description="Helical" evidence="1">
    <location>
        <begin position="200"/>
        <end position="220"/>
    </location>
</feature>